<organism evidence="10 11">
    <name type="scientific">Pendulispora brunnea</name>
    <dbReference type="NCBI Taxonomy" id="2905690"/>
    <lineage>
        <taxon>Bacteria</taxon>
        <taxon>Pseudomonadati</taxon>
        <taxon>Myxococcota</taxon>
        <taxon>Myxococcia</taxon>
        <taxon>Myxococcales</taxon>
        <taxon>Sorangiineae</taxon>
        <taxon>Pendulisporaceae</taxon>
        <taxon>Pendulispora</taxon>
    </lineage>
</organism>
<evidence type="ECO:0000259" key="9">
    <source>
        <dbReference type="Pfam" id="PF12704"/>
    </source>
</evidence>
<evidence type="ECO:0000256" key="4">
    <source>
        <dbReference type="ARBA" id="ARBA00022989"/>
    </source>
</evidence>
<evidence type="ECO:0000313" key="11">
    <source>
        <dbReference type="Proteomes" id="UP001379533"/>
    </source>
</evidence>
<comment type="similarity">
    <text evidence="6">Belongs to the ABC-4 integral membrane protein family.</text>
</comment>
<proteinExistence type="inferred from homology"/>
<dbReference type="EMBL" id="CP089982">
    <property type="protein sequence ID" value="WXA95986.1"/>
    <property type="molecule type" value="Genomic_DNA"/>
</dbReference>
<evidence type="ECO:0000256" key="3">
    <source>
        <dbReference type="ARBA" id="ARBA00022692"/>
    </source>
</evidence>
<dbReference type="InterPro" id="IPR003838">
    <property type="entry name" value="ABC3_permease_C"/>
</dbReference>
<dbReference type="PANTHER" id="PTHR30572">
    <property type="entry name" value="MEMBRANE COMPONENT OF TRANSPORTER-RELATED"/>
    <property type="match status" value="1"/>
</dbReference>
<comment type="subcellular location">
    <subcellularLocation>
        <location evidence="1">Cell membrane</location>
        <topology evidence="1">Multi-pass membrane protein</topology>
    </subcellularLocation>
</comment>
<feature type="transmembrane region" description="Helical" evidence="7">
    <location>
        <begin position="370"/>
        <end position="390"/>
    </location>
</feature>
<evidence type="ECO:0000256" key="7">
    <source>
        <dbReference type="SAM" id="Phobius"/>
    </source>
</evidence>
<feature type="domain" description="ABC3 transporter permease C-terminal" evidence="8">
    <location>
        <begin position="288"/>
        <end position="400"/>
    </location>
</feature>
<feature type="transmembrane region" description="Helical" evidence="7">
    <location>
        <begin position="328"/>
        <end position="358"/>
    </location>
</feature>
<keyword evidence="5 7" id="KW-0472">Membrane</keyword>
<feature type="transmembrane region" description="Helical" evidence="7">
    <location>
        <begin position="276"/>
        <end position="307"/>
    </location>
</feature>
<keyword evidence="11" id="KW-1185">Reference proteome</keyword>
<dbReference type="RefSeq" id="WP_394846599.1">
    <property type="nucleotide sequence ID" value="NZ_CP089982.1"/>
</dbReference>
<keyword evidence="3 7" id="KW-0812">Transmembrane</keyword>
<evidence type="ECO:0000313" key="10">
    <source>
        <dbReference type="EMBL" id="WXA95986.1"/>
    </source>
</evidence>
<protein>
    <submittedName>
        <fullName evidence="10">ABC transporter permease</fullName>
    </submittedName>
</protein>
<gene>
    <name evidence="10" type="ORF">LZC95_03930</name>
</gene>
<dbReference type="Pfam" id="PF02687">
    <property type="entry name" value="FtsX"/>
    <property type="match status" value="1"/>
</dbReference>
<evidence type="ECO:0000259" key="8">
    <source>
        <dbReference type="Pfam" id="PF02687"/>
    </source>
</evidence>
<feature type="domain" description="MacB-like periplasmic core" evidence="9">
    <location>
        <begin position="24"/>
        <end position="246"/>
    </location>
</feature>
<evidence type="ECO:0000256" key="5">
    <source>
        <dbReference type="ARBA" id="ARBA00023136"/>
    </source>
</evidence>
<name>A0ABZ2KBB6_9BACT</name>
<evidence type="ECO:0000256" key="2">
    <source>
        <dbReference type="ARBA" id="ARBA00022475"/>
    </source>
</evidence>
<dbReference type="Proteomes" id="UP001379533">
    <property type="component" value="Chromosome"/>
</dbReference>
<evidence type="ECO:0000256" key="1">
    <source>
        <dbReference type="ARBA" id="ARBA00004651"/>
    </source>
</evidence>
<dbReference type="InterPro" id="IPR025857">
    <property type="entry name" value="MacB_PCD"/>
</dbReference>
<dbReference type="PANTHER" id="PTHR30572:SF4">
    <property type="entry name" value="ABC TRANSPORTER PERMEASE YTRF"/>
    <property type="match status" value="1"/>
</dbReference>
<evidence type="ECO:0000256" key="6">
    <source>
        <dbReference type="ARBA" id="ARBA00038076"/>
    </source>
</evidence>
<dbReference type="Pfam" id="PF12704">
    <property type="entry name" value="MacB_PCD"/>
    <property type="match status" value="1"/>
</dbReference>
<keyword evidence="2" id="KW-1003">Cell membrane</keyword>
<accession>A0ABZ2KBB6</accession>
<dbReference type="InterPro" id="IPR050250">
    <property type="entry name" value="Macrolide_Exporter_MacB"/>
</dbReference>
<keyword evidence="4 7" id="KW-1133">Transmembrane helix</keyword>
<sequence length="407" mass="43279">MKNRVLLNAFRLAMTALGRNKTRSALTVLGILIGVSAVVTVTALATAASEKVGGQLDSFASNAIFISARPSQHGGQKRTNVRLTDNDVKSLDREAVSLAGVTSFSNTESQVVYADQNINTMIVGTTLPYFKVRKFQVARGSLWTESDELLKTKVCVVGQTVANKLFHGQDPVGRTIRIGRAPYTIAGLLAPKGNSAFGDDQDDRIMMPIGSYRARVSFSYGGKVDQILASASSEETTSRAISQITAILRARHRLPEGAEDDFKIASQDELKRMEGAIAAVLSLLLLGVAGVSLVVGGVGVMNIMLVSVSERTREIGIRMSIGARENDILTQFLVEAVVLSLIGGIAGIVLGMLAAFGLGYALDWRVVPSVPALVVALVTSGTIGICFGFLPARRAAKMDPIDALRTE</sequence>
<reference evidence="10 11" key="1">
    <citation type="submission" date="2021-12" db="EMBL/GenBank/DDBJ databases">
        <title>Discovery of the Pendulisporaceae a myxobacterial family with distinct sporulation behavior and unique specialized metabolism.</title>
        <authorList>
            <person name="Garcia R."/>
            <person name="Popoff A."/>
            <person name="Bader C.D."/>
            <person name="Loehr J."/>
            <person name="Walesch S."/>
            <person name="Walt C."/>
            <person name="Boldt J."/>
            <person name="Bunk B."/>
            <person name="Haeckl F.J.F.P.J."/>
            <person name="Gunesch A.P."/>
            <person name="Birkelbach J."/>
            <person name="Nuebel U."/>
            <person name="Pietschmann T."/>
            <person name="Bach T."/>
            <person name="Mueller R."/>
        </authorList>
    </citation>
    <scope>NUCLEOTIDE SEQUENCE [LARGE SCALE GENOMIC DNA]</scope>
    <source>
        <strain evidence="10 11">MSr12523</strain>
    </source>
</reference>